<protein>
    <recommendedName>
        <fullName evidence="4">DUF2125 domain-containing protein</fullName>
    </recommendedName>
</protein>
<feature type="region of interest" description="Disordered" evidence="1">
    <location>
        <begin position="478"/>
        <end position="526"/>
    </location>
</feature>
<accession>A0A2P7B9G4</accession>
<gene>
    <name evidence="2" type="ORF">CU103_16165</name>
</gene>
<evidence type="ECO:0000256" key="1">
    <source>
        <dbReference type="SAM" id="MobiDB-lite"/>
    </source>
</evidence>
<feature type="compositionally biased region" description="Acidic residues" evidence="1">
    <location>
        <begin position="506"/>
        <end position="515"/>
    </location>
</feature>
<sequence>MAATTPALAQTIDTKGAKELAETLSKYVGKTAIEKKIIDVRPEGDGYRVTFSSGKLLESLPKQEYFKGDFGEYSLLTKPLVDGTWNVASTIMPSGSVEMTTPNGPESVQWSVDNASMNGIFDPKIGAFSNASFSYGSFKMKSTSPTQDMEASANSAKGEMIASAAAGGVDFSNVQSASDFRETMIIKTPPPADDAATDGGIATVPAAPADPLKVVVRGGELGVYAEGKGFRNLQLLDLWAFFIAHSDQKSLKDSEQAELKSKLLAALPLWDKLSGAYRFADLDVETPLGLFAAKSISQELKFDGISTSGEYHYALRTNGLKYPSLPIPEWSVQFLPTDVELALGTTGIDLDTVTRAAIADMDLNRDKAFSEEFEASTAAAFMMNPPKVVIDKSLIRTADAELTVEGEVSFTAMKPESRTTWEMTGFDAALDRLTKASEQEPEIKNYIVFIKLAKDFGTQLPNGHIQWIVDQKADGSVNINGNPVKGPDPVVEPGNDETLDGGAPLDDGEDDEGMDDGIVVTPPAPQ</sequence>
<proteinExistence type="predicted"/>
<organism evidence="2 3">
    <name type="scientific">Phyllobacterium sophorae</name>
    <dbReference type="NCBI Taxonomy" id="1520277"/>
    <lineage>
        <taxon>Bacteria</taxon>
        <taxon>Pseudomonadati</taxon>
        <taxon>Pseudomonadota</taxon>
        <taxon>Alphaproteobacteria</taxon>
        <taxon>Hyphomicrobiales</taxon>
        <taxon>Phyllobacteriaceae</taxon>
        <taxon>Phyllobacterium</taxon>
    </lineage>
</organism>
<dbReference type="EMBL" id="PGGM01000007">
    <property type="protein sequence ID" value="PSH63097.1"/>
    <property type="molecule type" value="Genomic_DNA"/>
</dbReference>
<evidence type="ECO:0000313" key="2">
    <source>
        <dbReference type="EMBL" id="PSH63097.1"/>
    </source>
</evidence>
<evidence type="ECO:0000313" key="3">
    <source>
        <dbReference type="Proteomes" id="UP000241764"/>
    </source>
</evidence>
<name>A0A2P7B9G4_9HYPH</name>
<dbReference type="Proteomes" id="UP000241764">
    <property type="component" value="Unassembled WGS sequence"/>
</dbReference>
<dbReference type="AlphaFoldDB" id="A0A2P7B9G4"/>
<evidence type="ECO:0008006" key="4">
    <source>
        <dbReference type="Google" id="ProtNLM"/>
    </source>
</evidence>
<reference evidence="3" key="1">
    <citation type="submission" date="2017-11" db="EMBL/GenBank/DDBJ databases">
        <authorList>
            <person name="Kuznetsova I."/>
            <person name="Sazanova A."/>
            <person name="Chirak E."/>
            <person name="Safronova V."/>
            <person name="Willems A."/>
        </authorList>
    </citation>
    <scope>NUCLEOTIDE SEQUENCE [LARGE SCALE GENOMIC DNA]</scope>
    <source>
        <strain evidence="3">CCBAU 03422</strain>
    </source>
</reference>
<keyword evidence="3" id="KW-1185">Reference proteome</keyword>
<comment type="caution">
    <text evidence="2">The sequence shown here is derived from an EMBL/GenBank/DDBJ whole genome shotgun (WGS) entry which is preliminary data.</text>
</comment>